<feature type="active site" description="Proton donor" evidence="6">
    <location>
        <position position="111"/>
    </location>
</feature>
<keyword evidence="7" id="KW-0964">Secreted</keyword>
<dbReference type="InterPro" id="IPR008264">
    <property type="entry name" value="Beta_glucanase"/>
</dbReference>
<dbReference type="GO" id="GO:0071555">
    <property type="term" value="P:cell wall organization"/>
    <property type="evidence" value="ECO:0007669"/>
    <property type="project" value="UniProtKB-KW"/>
</dbReference>
<dbReference type="InterPro" id="IPR044791">
    <property type="entry name" value="Beta-glucanase/XTH"/>
</dbReference>
<evidence type="ECO:0000256" key="2">
    <source>
        <dbReference type="ARBA" id="ARBA00022801"/>
    </source>
</evidence>
<keyword evidence="7" id="KW-0134">Cell wall</keyword>
<dbReference type="Gene3D" id="2.60.120.200">
    <property type="match status" value="1"/>
</dbReference>
<evidence type="ECO:0000256" key="7">
    <source>
        <dbReference type="RuleBase" id="RU361120"/>
    </source>
</evidence>
<dbReference type="SUPFAM" id="SSF49899">
    <property type="entry name" value="Concanavalin A-like lectins/glucanases"/>
    <property type="match status" value="1"/>
</dbReference>
<feature type="domain" description="GH16" evidence="8">
    <location>
        <begin position="24"/>
        <end position="222"/>
    </location>
</feature>
<proteinExistence type="inferred from homology"/>
<accession>A0A9R0JFN9</accession>
<dbReference type="PIRSF" id="PIRSF005604">
    <property type="entry name" value="XET"/>
    <property type="match status" value="1"/>
</dbReference>
<dbReference type="Pfam" id="PF00722">
    <property type="entry name" value="Glyco_hydro_16"/>
    <property type="match status" value="1"/>
</dbReference>
<dbReference type="Proteomes" id="UP000813463">
    <property type="component" value="Chromosome 1"/>
</dbReference>
<dbReference type="EC" id="2.4.1.207" evidence="7"/>
<dbReference type="PROSITE" id="PS51762">
    <property type="entry name" value="GH16_2"/>
    <property type="match status" value="1"/>
</dbReference>
<keyword evidence="5 7" id="KW-0326">Glycosidase</keyword>
<comment type="subcellular location">
    <subcellularLocation>
        <location evidence="7">Secreted</location>
        <location evidence="7">Cell wall</location>
    </subcellularLocation>
    <subcellularLocation>
        <location evidence="7">Secreted</location>
        <location evidence="7">Extracellular space</location>
        <location evidence="7">Apoplast</location>
    </subcellularLocation>
</comment>
<dbReference type="InterPro" id="IPR008263">
    <property type="entry name" value="GH16_AS"/>
</dbReference>
<reference evidence="10" key="2">
    <citation type="submission" date="2025-08" db="UniProtKB">
        <authorList>
            <consortium name="RefSeq"/>
        </authorList>
    </citation>
    <scope>IDENTIFICATION</scope>
    <source>
        <tissue evidence="10">Leaf</tissue>
    </source>
</reference>
<dbReference type="Pfam" id="PF06955">
    <property type="entry name" value="XET_C"/>
    <property type="match status" value="1"/>
</dbReference>
<dbReference type="InterPro" id="IPR016455">
    <property type="entry name" value="XTH"/>
</dbReference>
<feature type="active site" description="Nucleophile" evidence="6">
    <location>
        <position position="107"/>
    </location>
</feature>
<dbReference type="InterPro" id="IPR013320">
    <property type="entry name" value="ConA-like_dom_sf"/>
</dbReference>
<dbReference type="GO" id="GO:0010411">
    <property type="term" value="P:xyloglucan metabolic process"/>
    <property type="evidence" value="ECO:0000318"/>
    <property type="project" value="GO_Central"/>
</dbReference>
<dbReference type="CDD" id="cd02176">
    <property type="entry name" value="GH16_XET"/>
    <property type="match status" value="1"/>
</dbReference>
<dbReference type="AlphaFoldDB" id="A0A9R0JFN9"/>
<comment type="function">
    <text evidence="7">Catalyzes xyloglucan endohydrolysis (XEH) and/or endotransglycosylation (XET). Cleaves and religates xyloglucan polymers, an essential constituent of the primary cell wall, and thereby participates in cell wall construction of growing tissues.</text>
</comment>
<dbReference type="InterPro" id="IPR010713">
    <property type="entry name" value="XET_C"/>
</dbReference>
<dbReference type="GO" id="GO:0048046">
    <property type="term" value="C:apoplast"/>
    <property type="evidence" value="ECO:0007669"/>
    <property type="project" value="UniProtKB-SubCell"/>
</dbReference>
<dbReference type="PANTHER" id="PTHR31062">
    <property type="entry name" value="XYLOGLUCAN ENDOTRANSGLUCOSYLASE/HYDROLASE PROTEIN 8-RELATED"/>
    <property type="match status" value="1"/>
</dbReference>
<reference evidence="9" key="1">
    <citation type="journal article" date="2021" name="Nat. Commun.">
        <title>Genomic analyses provide insights into spinach domestication and the genetic basis of agronomic traits.</title>
        <authorList>
            <person name="Cai X."/>
            <person name="Sun X."/>
            <person name="Xu C."/>
            <person name="Sun H."/>
            <person name="Wang X."/>
            <person name="Ge C."/>
            <person name="Zhang Z."/>
            <person name="Wang Q."/>
            <person name="Fei Z."/>
            <person name="Jiao C."/>
            <person name="Wang Q."/>
        </authorList>
    </citation>
    <scope>NUCLEOTIDE SEQUENCE [LARGE SCALE GENOMIC DNA]</scope>
    <source>
        <strain evidence="9">cv. Varoflay</strain>
    </source>
</reference>
<keyword evidence="7" id="KW-0732">Signal</keyword>
<evidence type="ECO:0000256" key="4">
    <source>
        <dbReference type="ARBA" id="ARBA00023180"/>
    </source>
</evidence>
<keyword evidence="2 7" id="KW-0378">Hydrolase</keyword>
<protein>
    <recommendedName>
        <fullName evidence="7">Xyloglucan endotransglucosylase/hydrolase</fullName>
        <ecNumber evidence="7">2.4.1.207</ecNumber>
    </recommendedName>
</protein>
<evidence type="ECO:0000259" key="8">
    <source>
        <dbReference type="PROSITE" id="PS51762"/>
    </source>
</evidence>
<gene>
    <name evidence="10" type="primary">LOC110804966</name>
</gene>
<evidence type="ECO:0000313" key="9">
    <source>
        <dbReference type="Proteomes" id="UP000813463"/>
    </source>
</evidence>
<dbReference type="PRINTS" id="PR00737">
    <property type="entry name" value="GLHYDRLASE16"/>
</dbReference>
<keyword evidence="7" id="KW-0961">Cell wall biogenesis/degradation</keyword>
<dbReference type="KEGG" id="soe:110804966"/>
<dbReference type="GO" id="GO:0004553">
    <property type="term" value="F:hydrolase activity, hydrolyzing O-glycosyl compounds"/>
    <property type="evidence" value="ECO:0007669"/>
    <property type="project" value="InterPro"/>
</dbReference>
<sequence>MGMHDQLLVLKVVVAVALMVSATAYAAGNFNTEFESTFGGPRVRVSGPGGQQLALTLDRGSGSGFKSKREYLFGRIDMQMKFVAGNSAGTVTTFYLSSDQSTGRHDEIDFEFLGNVSGQPYTIHTNVFSQGQGNREQQFHLWFDPSQNFHTYSIVWNPKLIMFLVDETPLRVFRNYENKGITFFPKVQPQRIFASLWNADDWATQGGRVKTDWSKAPFTAYYRNFNIDNSINGKWKTHDLNPYSRMRLRWVQKNYMIYNYCTDWKRFSQAFPPECKHAIE</sequence>
<dbReference type="RefSeq" id="XP_021866252.2">
    <property type="nucleotide sequence ID" value="XM_022010560.2"/>
</dbReference>
<evidence type="ECO:0000256" key="3">
    <source>
        <dbReference type="ARBA" id="ARBA00023157"/>
    </source>
</evidence>
<evidence type="ECO:0000256" key="5">
    <source>
        <dbReference type="ARBA" id="ARBA00023295"/>
    </source>
</evidence>
<organism evidence="9 10">
    <name type="scientific">Spinacia oleracea</name>
    <name type="common">Spinach</name>
    <dbReference type="NCBI Taxonomy" id="3562"/>
    <lineage>
        <taxon>Eukaryota</taxon>
        <taxon>Viridiplantae</taxon>
        <taxon>Streptophyta</taxon>
        <taxon>Embryophyta</taxon>
        <taxon>Tracheophyta</taxon>
        <taxon>Spermatophyta</taxon>
        <taxon>Magnoliopsida</taxon>
        <taxon>eudicotyledons</taxon>
        <taxon>Gunneridae</taxon>
        <taxon>Pentapetalae</taxon>
        <taxon>Caryophyllales</taxon>
        <taxon>Chenopodiaceae</taxon>
        <taxon>Chenopodioideae</taxon>
        <taxon>Anserineae</taxon>
        <taxon>Spinacia</taxon>
    </lineage>
</organism>
<dbReference type="GeneID" id="110804966"/>
<dbReference type="InterPro" id="IPR000757">
    <property type="entry name" value="Beta-glucanase-like"/>
</dbReference>
<dbReference type="GO" id="GO:0009834">
    <property type="term" value="P:plant-type secondary cell wall biogenesis"/>
    <property type="evidence" value="ECO:0000318"/>
    <property type="project" value="GO_Central"/>
</dbReference>
<feature type="chain" id="PRO_5044996679" description="Xyloglucan endotransglucosylase/hydrolase" evidence="7">
    <location>
        <begin position="27"/>
        <end position="280"/>
    </location>
</feature>
<name>A0A9R0JFN9_SPIOL</name>
<dbReference type="PROSITE" id="PS01034">
    <property type="entry name" value="GH16_1"/>
    <property type="match status" value="1"/>
</dbReference>
<dbReference type="GO" id="GO:0016762">
    <property type="term" value="F:xyloglucan:xyloglucosyl transferase activity"/>
    <property type="evidence" value="ECO:0000318"/>
    <property type="project" value="GO_Central"/>
</dbReference>
<comment type="PTM">
    <text evidence="7">Contains at least one intrachain disulfide bond essential for its enzymatic activity.</text>
</comment>
<keyword evidence="7" id="KW-0052">Apoplast</keyword>
<evidence type="ECO:0000256" key="1">
    <source>
        <dbReference type="ARBA" id="ARBA00022679"/>
    </source>
</evidence>
<evidence type="ECO:0000256" key="6">
    <source>
        <dbReference type="PIRSR" id="PIRSR608264-1"/>
    </source>
</evidence>
<keyword evidence="4" id="KW-0325">Glycoprotein</keyword>
<feature type="signal peptide" evidence="7">
    <location>
        <begin position="1"/>
        <end position="26"/>
    </location>
</feature>
<evidence type="ECO:0000313" key="10">
    <source>
        <dbReference type="RefSeq" id="XP_021866252.2"/>
    </source>
</evidence>
<keyword evidence="3" id="KW-1015">Disulfide bond</keyword>
<keyword evidence="1 7" id="KW-0808">Transferase</keyword>
<keyword evidence="9" id="KW-1185">Reference proteome</keyword>
<dbReference type="GO" id="GO:0009505">
    <property type="term" value="C:plant-type cell wall"/>
    <property type="evidence" value="ECO:0000318"/>
    <property type="project" value="GO_Central"/>
</dbReference>
<comment type="similarity">
    <text evidence="7">Belongs to the glycosyl hydrolase 16 family.</text>
</comment>